<reference evidence="4" key="1">
    <citation type="submission" date="2017-09" db="EMBL/GenBank/DDBJ databases">
        <title>Depth-based differentiation of microbial function through sediment-hosted aquifers and enrichment of novel symbionts in the deep terrestrial subsurface.</title>
        <authorList>
            <person name="Probst A.J."/>
            <person name="Ladd B."/>
            <person name="Jarett J.K."/>
            <person name="Geller-Mcgrath D.E."/>
            <person name="Sieber C.M.K."/>
            <person name="Emerson J.B."/>
            <person name="Anantharaman K."/>
            <person name="Thomas B.C."/>
            <person name="Malmstrom R."/>
            <person name="Stieglmeier M."/>
            <person name="Klingl A."/>
            <person name="Woyke T."/>
            <person name="Ryan C.M."/>
            <person name="Banfield J.F."/>
        </authorList>
    </citation>
    <scope>NUCLEOTIDE SEQUENCE [LARGE SCALE GENOMIC DNA]</scope>
</reference>
<evidence type="ECO:0000313" key="3">
    <source>
        <dbReference type="EMBL" id="PIT96709.1"/>
    </source>
</evidence>
<dbReference type="Gene3D" id="3.40.50.800">
    <property type="entry name" value="Anticodon-binding domain"/>
    <property type="match status" value="1"/>
</dbReference>
<sequence length="412" mass="46976">MITTEIATNSRPSDVLKKAMHIASYYGFDNVEKIATHQKKYSDYLKQNEIEKSSSLSSVKINAERIKDNTKNLEKSVFDDEIFSALKMAVDCNLLPSERPVLIHHSNIDANNNMLKFELIATGVKNSIAEALILKTASAILEEIGITKNCVYINSIGDKDSALQFARELNLYFRKNINALPAQIRHLIKKDIFSVYNQLNAENHQLLENMPQSMGFLSDNSRRHLGEIIEYLETGGIPYKIDNFLIGNSNYYSQTLFEIRQIRDDEDDDISILAKGGRCDEIVKNMFNINVPAVGIVFEFDKKGVKKRELNLFKKSKKPKFYFVQLGYEAKLKSLLIIDTLRKANIPAYHSLYNDKLASQLAIARYLNVPYTIIMGSREAIDGTIIVKNMNTQFQNTIPVNELVNYIKRIII</sequence>
<dbReference type="EMBL" id="PFAA01000031">
    <property type="protein sequence ID" value="PIT96709.1"/>
    <property type="molecule type" value="Genomic_DNA"/>
</dbReference>
<dbReference type="GO" id="GO:0004812">
    <property type="term" value="F:aminoacyl-tRNA ligase activity"/>
    <property type="evidence" value="ECO:0007669"/>
    <property type="project" value="UniProtKB-KW"/>
</dbReference>
<dbReference type="Pfam" id="PF03129">
    <property type="entry name" value="HGTP_anticodon"/>
    <property type="match status" value="1"/>
</dbReference>
<evidence type="ECO:0000256" key="1">
    <source>
        <dbReference type="ARBA" id="ARBA00023146"/>
    </source>
</evidence>
<dbReference type="Gene3D" id="3.30.930.10">
    <property type="entry name" value="Bira Bifunctional Protein, Domain 2"/>
    <property type="match status" value="1"/>
</dbReference>
<dbReference type="PANTHER" id="PTHR11476:SF7">
    <property type="entry name" value="HISTIDINE--TRNA LIGASE"/>
    <property type="match status" value="1"/>
</dbReference>
<dbReference type="SUPFAM" id="SSF52954">
    <property type="entry name" value="Class II aaRS ABD-related"/>
    <property type="match status" value="1"/>
</dbReference>
<gene>
    <name evidence="3" type="ORF">COT82_01505</name>
</gene>
<dbReference type="GO" id="GO:0006418">
    <property type="term" value="P:tRNA aminoacylation for protein translation"/>
    <property type="evidence" value="ECO:0007669"/>
    <property type="project" value="UniProtKB-ARBA"/>
</dbReference>
<dbReference type="PANTHER" id="PTHR11476">
    <property type="entry name" value="HISTIDYL-TRNA SYNTHETASE"/>
    <property type="match status" value="1"/>
</dbReference>
<accession>A0A2M6WV67</accession>
<dbReference type="InterPro" id="IPR004154">
    <property type="entry name" value="Anticodon-bd"/>
</dbReference>
<feature type="domain" description="Anticodon-binding" evidence="2">
    <location>
        <begin position="339"/>
        <end position="409"/>
    </location>
</feature>
<organism evidence="3 4">
    <name type="scientific">Candidatus Campbellbacteria bacterium CG10_big_fil_rev_8_21_14_0_10_35_52</name>
    <dbReference type="NCBI Taxonomy" id="1974527"/>
    <lineage>
        <taxon>Bacteria</taxon>
        <taxon>Candidatus Campbelliibacteriota</taxon>
    </lineage>
</organism>
<keyword evidence="1" id="KW-0030">Aminoacyl-tRNA synthetase</keyword>
<protein>
    <recommendedName>
        <fullName evidence="2">Anticodon-binding domain-containing protein</fullName>
    </recommendedName>
</protein>
<dbReference type="InterPro" id="IPR036621">
    <property type="entry name" value="Anticodon-bd_dom_sf"/>
</dbReference>
<dbReference type="InterPro" id="IPR045864">
    <property type="entry name" value="aa-tRNA-synth_II/BPL/LPL"/>
</dbReference>
<keyword evidence="1" id="KW-0436">Ligase</keyword>
<name>A0A2M6WV67_9BACT</name>
<evidence type="ECO:0000313" key="4">
    <source>
        <dbReference type="Proteomes" id="UP000230481"/>
    </source>
</evidence>
<proteinExistence type="predicted"/>
<dbReference type="SUPFAM" id="SSF55681">
    <property type="entry name" value="Class II aaRS and biotin synthetases"/>
    <property type="match status" value="1"/>
</dbReference>
<evidence type="ECO:0000259" key="2">
    <source>
        <dbReference type="Pfam" id="PF03129"/>
    </source>
</evidence>
<dbReference type="AlphaFoldDB" id="A0A2M6WV67"/>
<dbReference type="Proteomes" id="UP000230481">
    <property type="component" value="Unassembled WGS sequence"/>
</dbReference>
<comment type="caution">
    <text evidence="3">The sequence shown here is derived from an EMBL/GenBank/DDBJ whole genome shotgun (WGS) entry which is preliminary data.</text>
</comment>